<sequence length="281" mass="31392">MKTINLQAGTVTTNEFSNFSIHTYTSPESGGLVNSQIIETSNHLILVDTQYLLPFATELKEYLSGIKKPIERIIISHSHPDHWFGNEFFQDQKIFALQEVRTILEQAGDAIIESYQFMNENGSLVPTAKTLPNFTLKEGLFTLDGVEFSVVKFTDVEDSIIAGIEIPKENILIAQDLVYDFTHAFTAELANTQNKWIEILESIQSKNYSLILGGHGTPSAGDILTPAIAYLHDATTAIQKALKEGTDKESKTQIYSQSMLGKYPEFKAPILVQLCSNYMFN</sequence>
<accession>A0ABY6HI31</accession>
<gene>
    <name evidence="2" type="ORF">LNN31_01915</name>
</gene>
<organism evidence="2 3">
    <name type="scientific">Acetobacterium wieringae</name>
    <dbReference type="NCBI Taxonomy" id="52694"/>
    <lineage>
        <taxon>Bacteria</taxon>
        <taxon>Bacillati</taxon>
        <taxon>Bacillota</taxon>
        <taxon>Clostridia</taxon>
        <taxon>Eubacteriales</taxon>
        <taxon>Eubacteriaceae</taxon>
        <taxon>Acetobacterium</taxon>
    </lineage>
</organism>
<dbReference type="SUPFAM" id="SSF56281">
    <property type="entry name" value="Metallo-hydrolase/oxidoreductase"/>
    <property type="match status" value="1"/>
</dbReference>
<dbReference type="InterPro" id="IPR001279">
    <property type="entry name" value="Metallo-B-lactamas"/>
</dbReference>
<feature type="domain" description="Metallo-beta-lactamase" evidence="1">
    <location>
        <begin position="32"/>
        <end position="215"/>
    </location>
</feature>
<evidence type="ECO:0000313" key="3">
    <source>
        <dbReference type="Proteomes" id="UP001163550"/>
    </source>
</evidence>
<reference evidence="2" key="1">
    <citation type="submission" date="2021-11" db="EMBL/GenBank/DDBJ databases">
        <title>Isoprene-degrading acetogen.</title>
        <authorList>
            <person name="Yang Y."/>
            <person name="Jin H."/>
            <person name="Yan J."/>
        </authorList>
    </citation>
    <scope>NUCLEOTIDE SEQUENCE</scope>
    <source>
        <strain evidence="2">Berkeley</strain>
    </source>
</reference>
<dbReference type="SMART" id="SM00849">
    <property type="entry name" value="Lactamase_B"/>
    <property type="match status" value="1"/>
</dbReference>
<name>A0ABY6HI31_9FIRM</name>
<evidence type="ECO:0000313" key="2">
    <source>
        <dbReference type="EMBL" id="UYO63223.1"/>
    </source>
</evidence>
<protein>
    <submittedName>
        <fullName evidence="2">MBL fold metallo-hydrolase</fullName>
    </submittedName>
</protein>
<keyword evidence="3" id="KW-1185">Reference proteome</keyword>
<dbReference type="Proteomes" id="UP001163550">
    <property type="component" value="Chromosome"/>
</dbReference>
<proteinExistence type="predicted"/>
<dbReference type="PANTHER" id="PTHR42951:SF4">
    <property type="entry name" value="ACYL-COENZYME A THIOESTERASE MBLAC2"/>
    <property type="match status" value="1"/>
</dbReference>
<dbReference type="InterPro" id="IPR036866">
    <property type="entry name" value="RibonucZ/Hydroxyglut_hydro"/>
</dbReference>
<evidence type="ECO:0000259" key="1">
    <source>
        <dbReference type="SMART" id="SM00849"/>
    </source>
</evidence>
<dbReference type="PANTHER" id="PTHR42951">
    <property type="entry name" value="METALLO-BETA-LACTAMASE DOMAIN-CONTAINING"/>
    <property type="match status" value="1"/>
</dbReference>
<dbReference type="Gene3D" id="3.60.15.10">
    <property type="entry name" value="Ribonuclease Z/Hydroxyacylglutathione hydrolase-like"/>
    <property type="match status" value="1"/>
</dbReference>
<dbReference type="RefSeq" id="WP_228879032.1">
    <property type="nucleotide sequence ID" value="NZ_CABIIK010000009.1"/>
</dbReference>
<dbReference type="EMBL" id="CP087994">
    <property type="protein sequence ID" value="UYO63223.1"/>
    <property type="molecule type" value="Genomic_DNA"/>
</dbReference>
<dbReference type="Pfam" id="PF00753">
    <property type="entry name" value="Lactamase_B"/>
    <property type="match status" value="1"/>
</dbReference>
<dbReference type="InterPro" id="IPR050855">
    <property type="entry name" value="NDM-1-like"/>
</dbReference>